<evidence type="ECO:0000313" key="8">
    <source>
        <dbReference type="Proteomes" id="UP000187203"/>
    </source>
</evidence>
<evidence type="ECO:0000256" key="2">
    <source>
        <dbReference type="ARBA" id="ARBA00023180"/>
    </source>
</evidence>
<keyword evidence="2" id="KW-0325">Glycoprotein</keyword>
<accession>A0A1R3GXP2</accession>
<dbReference type="Pfam" id="PF00394">
    <property type="entry name" value="Cu-oxidase"/>
    <property type="match status" value="2"/>
</dbReference>
<evidence type="ECO:0000259" key="6">
    <source>
        <dbReference type="Pfam" id="PF07732"/>
    </source>
</evidence>
<dbReference type="InterPro" id="IPR001117">
    <property type="entry name" value="Cu-oxidase_2nd"/>
</dbReference>
<evidence type="ECO:0000256" key="3">
    <source>
        <dbReference type="SAM" id="SignalP"/>
    </source>
</evidence>
<dbReference type="OrthoDB" id="2121828at2759"/>
<dbReference type="Pfam" id="PF07731">
    <property type="entry name" value="Cu-oxidase_2"/>
    <property type="match status" value="2"/>
</dbReference>
<gene>
    <name evidence="7" type="ORF">COLO4_32903</name>
</gene>
<comment type="similarity">
    <text evidence="1">Belongs to the multicopper oxidase family.</text>
</comment>
<dbReference type="InterPro" id="IPR045087">
    <property type="entry name" value="Cu-oxidase_fam"/>
</dbReference>
<reference evidence="8" key="1">
    <citation type="submission" date="2013-09" db="EMBL/GenBank/DDBJ databases">
        <title>Corchorus olitorius genome sequencing.</title>
        <authorList>
            <person name="Alam M."/>
            <person name="Haque M.S."/>
            <person name="Islam M.S."/>
            <person name="Emdad E.M."/>
            <person name="Islam M.M."/>
            <person name="Ahmed B."/>
            <person name="Halim A."/>
            <person name="Hossen Q.M.M."/>
            <person name="Hossain M.Z."/>
            <person name="Ahmed R."/>
            <person name="Khan M.M."/>
            <person name="Islam R."/>
            <person name="Rashid M.M."/>
            <person name="Khan S.A."/>
            <person name="Rahman M.S."/>
            <person name="Alam M."/>
            <person name="Yahiya A.S."/>
            <person name="Khan M.S."/>
            <person name="Azam M.S."/>
            <person name="Haque T."/>
            <person name="Lashkar M.Z.H."/>
            <person name="Akhand A.I."/>
            <person name="Morshed G."/>
            <person name="Roy S."/>
            <person name="Uddin K.S."/>
            <person name="Rabeya T."/>
            <person name="Hossain A.S."/>
            <person name="Chowdhury A."/>
            <person name="Snigdha A.R."/>
            <person name="Mortoza M.S."/>
            <person name="Matin S.A."/>
            <person name="Hoque S.M.E."/>
            <person name="Islam M.K."/>
            <person name="Roy D.K."/>
            <person name="Haider R."/>
            <person name="Moosa M.M."/>
            <person name="Elias S.M."/>
            <person name="Hasan A.M."/>
            <person name="Jahan S."/>
            <person name="Shafiuddin M."/>
            <person name="Mahmood N."/>
            <person name="Shommy N.S."/>
        </authorList>
    </citation>
    <scope>NUCLEOTIDE SEQUENCE [LARGE SCALE GENOMIC DNA]</scope>
    <source>
        <strain evidence="8">cv. O-4</strain>
    </source>
</reference>
<dbReference type="Proteomes" id="UP000187203">
    <property type="component" value="Unassembled WGS sequence"/>
</dbReference>
<dbReference type="InterPro" id="IPR008972">
    <property type="entry name" value="Cupredoxin"/>
</dbReference>
<dbReference type="GO" id="GO:0005507">
    <property type="term" value="F:copper ion binding"/>
    <property type="evidence" value="ECO:0007669"/>
    <property type="project" value="InterPro"/>
</dbReference>
<name>A0A1R3GXP2_9ROSI</name>
<dbReference type="EMBL" id="AWUE01021283">
    <property type="protein sequence ID" value="OMO62791.1"/>
    <property type="molecule type" value="Genomic_DNA"/>
</dbReference>
<feature type="domain" description="Plastocyanin-like" evidence="4">
    <location>
        <begin position="740"/>
        <end position="888"/>
    </location>
</feature>
<dbReference type="InterPro" id="IPR011706">
    <property type="entry name" value="Cu-oxidase_C"/>
</dbReference>
<feature type="domain" description="Plastocyanin-like" evidence="5">
    <location>
        <begin position="995"/>
        <end position="1109"/>
    </location>
</feature>
<dbReference type="SUPFAM" id="SSF49503">
    <property type="entry name" value="Cupredoxins"/>
    <property type="match status" value="6"/>
</dbReference>
<protein>
    <submittedName>
        <fullName evidence="7">Multicopper oxidase, type 1</fullName>
    </submittedName>
</protein>
<comment type="caution">
    <text evidence="7">The sequence shown here is derived from an EMBL/GenBank/DDBJ whole genome shotgun (WGS) entry which is preliminary data.</text>
</comment>
<dbReference type="GO" id="GO:0016491">
    <property type="term" value="F:oxidoreductase activity"/>
    <property type="evidence" value="ECO:0007669"/>
    <property type="project" value="InterPro"/>
</dbReference>
<feature type="domain" description="Plastocyanin-like" evidence="6">
    <location>
        <begin position="617"/>
        <end position="725"/>
    </location>
</feature>
<dbReference type="InterPro" id="IPR011707">
    <property type="entry name" value="Cu-oxidase-like_N"/>
</dbReference>
<organism evidence="7 8">
    <name type="scientific">Corchorus olitorius</name>
    <dbReference type="NCBI Taxonomy" id="93759"/>
    <lineage>
        <taxon>Eukaryota</taxon>
        <taxon>Viridiplantae</taxon>
        <taxon>Streptophyta</taxon>
        <taxon>Embryophyta</taxon>
        <taxon>Tracheophyta</taxon>
        <taxon>Spermatophyta</taxon>
        <taxon>Magnoliopsida</taxon>
        <taxon>eudicotyledons</taxon>
        <taxon>Gunneridae</taxon>
        <taxon>Pentapetalae</taxon>
        <taxon>rosids</taxon>
        <taxon>malvids</taxon>
        <taxon>Malvales</taxon>
        <taxon>Malvaceae</taxon>
        <taxon>Grewioideae</taxon>
        <taxon>Apeibeae</taxon>
        <taxon>Corchorus</taxon>
    </lineage>
</organism>
<feature type="domain" description="Plastocyanin-like" evidence="4">
    <location>
        <begin position="180"/>
        <end position="323"/>
    </location>
</feature>
<keyword evidence="8" id="KW-1185">Reference proteome</keyword>
<dbReference type="PANTHER" id="PTHR11709:SF311">
    <property type="entry name" value="MONOCOPPER OXIDASE-LIKE PROTEIN SKU5"/>
    <property type="match status" value="1"/>
</dbReference>
<feature type="domain" description="Plastocyanin-like" evidence="5">
    <location>
        <begin position="450"/>
        <end position="516"/>
    </location>
</feature>
<dbReference type="Gene3D" id="2.60.40.420">
    <property type="entry name" value="Cupredoxins - blue copper proteins"/>
    <property type="match status" value="6"/>
</dbReference>
<sequence length="1146" mass="128066">MAYYSSLKWILVWAALVTVFASSVNGVEIFMDWNVSFSHIYRPLPTVDQQASLLILHLASDLCFVITINGMFPGPLINATTNDVLHINVFNLLDEPLLFTWNGIQQRLNSWQDGVSGTNCPIMPSTNWTYVFQIKDQIGSFFYFPSTNFQKAAGGYGPIRVYNRDVIPVPFPKPEAEFDLLIGDWYAGDYKYYRTLLKKDESAYDVLPDAMLMNGKAPYDGSVQTVYESLFVDQGKTYRFRISNVGSSLSFNFRIQNHTMLLVETEGSYTNQIPLDSLDVHVGQSYSVLVTADQIVGDYYIVASSKYADVNVEGLGVLHYSNSNTPVNGPKPEAPFAFDLDFSVNQAKSISLNLTVGAARPNPQGTFNVTNVIPSQTFILESSRRKINGEMRLVVNNVSYSTPETPLKLADQFRNGSGVYTLDQFPIRPVNGENAYGISVVTGAHRGWIGDKDGDWTPASCNSYNLLNPIVRSTTQVYPNGWTAVYVFLDNPGMWNLRSQNLKNWYLGEELYIRVFDADLNPAKERPPPGNLLLCGAKNPQGIFNVTNVTPSQTCILDQICATTTIFSIHCTSLSRIHDGVPNNVMKYPAGLKVLLCVNADEIFLEWNVAVNTSLSPYLSQQQPVITINGMFPGPLINATTDDIIHVNVFNNLDEPLLFTWNGIQQRLNSWQDGVSGTNCPIQPGKNWTYEFQVKDQIGTFIYFPSINFLKAEGGFGPIRVNNREVIELPFPKPEAEFDVLIGDWYLKSYKEIRSMLKNSTMAYDISPDRMLMNGKGSSIDADSKIFETFTVTKGKTYRFRISNVGTAWSFNFAIKEHKMVLVEVEGSYVNQITVANLDVHVGQSYSVLVTADQDENDYYIVAAPKMVNDSDLSTYLSLLSVGVLHYDRSTIPARGLPLMPDPFNMQFSIDQAKSIRWNLTAGAARPNPQGSFNVSNVTLSQSFILRGSTAEIKGMPRYTVNNVSYLTPDTPLKLADAYDNGGIGVFELDKYPTNDSNFKAVNDVFVATGIHRGWIELVFINDLQDIDAWHLDGFGFFVVGMGEGEWTTNSRSSYNIDDPVFLSTIQVYPGNWTAVYAYLDNPGMWNLRSQNLKNWYLGEELYLRVPNPAKEQHAPENLLICGIFSSSSESSPNPSNAALSKEITW</sequence>
<dbReference type="FunFam" id="2.60.40.420:FF:000045">
    <property type="entry name" value="Laccase 2"/>
    <property type="match status" value="1"/>
</dbReference>
<dbReference type="Pfam" id="PF07732">
    <property type="entry name" value="Cu-oxidase_3"/>
    <property type="match status" value="2"/>
</dbReference>
<dbReference type="GO" id="GO:0005886">
    <property type="term" value="C:plasma membrane"/>
    <property type="evidence" value="ECO:0007669"/>
    <property type="project" value="TreeGrafter"/>
</dbReference>
<proteinExistence type="inferred from homology"/>
<dbReference type="AlphaFoldDB" id="A0A1R3GXP2"/>
<dbReference type="PANTHER" id="PTHR11709">
    <property type="entry name" value="MULTI-COPPER OXIDASE"/>
    <property type="match status" value="1"/>
</dbReference>
<feature type="domain" description="Plastocyanin-like" evidence="6">
    <location>
        <begin position="65"/>
        <end position="164"/>
    </location>
</feature>
<evidence type="ECO:0000256" key="1">
    <source>
        <dbReference type="ARBA" id="ARBA00010609"/>
    </source>
</evidence>
<keyword evidence="3" id="KW-0732">Signal</keyword>
<evidence type="ECO:0000259" key="5">
    <source>
        <dbReference type="Pfam" id="PF07731"/>
    </source>
</evidence>
<evidence type="ECO:0000259" key="4">
    <source>
        <dbReference type="Pfam" id="PF00394"/>
    </source>
</evidence>
<feature type="chain" id="PRO_5012819797" evidence="3">
    <location>
        <begin position="27"/>
        <end position="1146"/>
    </location>
</feature>
<dbReference type="STRING" id="93759.A0A1R3GXP2"/>
<feature type="signal peptide" evidence="3">
    <location>
        <begin position="1"/>
        <end position="26"/>
    </location>
</feature>
<evidence type="ECO:0000313" key="7">
    <source>
        <dbReference type="EMBL" id="OMO62791.1"/>
    </source>
</evidence>